<evidence type="ECO:0000256" key="13">
    <source>
        <dbReference type="ARBA" id="ARBA00022912"/>
    </source>
</evidence>
<feature type="region of interest" description="Disordered" evidence="23">
    <location>
        <begin position="1"/>
        <end position="46"/>
    </location>
</feature>
<keyword evidence="6" id="KW-0813">Transport</keyword>
<keyword evidence="14" id="KW-0630">Potassium</keyword>
<feature type="compositionally biased region" description="Basic and acidic residues" evidence="23">
    <location>
        <begin position="1004"/>
        <end position="1015"/>
    </location>
</feature>
<feature type="compositionally biased region" description="Polar residues" evidence="23">
    <location>
        <begin position="561"/>
        <end position="573"/>
    </location>
</feature>
<keyword evidence="9" id="KW-0812">Transmembrane</keyword>
<comment type="catalytic activity">
    <reaction evidence="20">
        <text>O-phospho-L-seryl-[protein] + H2O = L-seryl-[protein] + phosphate</text>
        <dbReference type="Rhea" id="RHEA:20629"/>
        <dbReference type="Rhea" id="RHEA-COMP:9863"/>
        <dbReference type="Rhea" id="RHEA-COMP:11604"/>
        <dbReference type="ChEBI" id="CHEBI:15377"/>
        <dbReference type="ChEBI" id="CHEBI:29999"/>
        <dbReference type="ChEBI" id="CHEBI:43474"/>
        <dbReference type="ChEBI" id="CHEBI:83421"/>
        <dbReference type="EC" id="3.1.3.16"/>
    </reaction>
</comment>
<sequence>MDVDSRMTTESDSDSDAAAQGGGFGSETSSASPSAPGTPTAMGAGGGATPIAASATAASATAVVAGPRPAPGYTVVNAVMDKKEDGAGCRCGHTLTAVPAVGEEGSPGYVGPRLILFGGATALEGNSATPPSPAGSAGIRLAGATADVHCYDVLSNKWSRLTPLGEPPSPRAAHVATAVGTMVVIQGGIGPAGLSAEDLHVLDLSQQRPRWHRVVVQGPGPGPRYGHVMALVGQRFLLTIGGNDGKRPLADVWALDTAAKPYEWRKLEPEGEGPPPCMYATASARSDGLLLLCGGRDANSVPLSSAYGLAKHRDGRWEWAIAPGVSPSPRYQHAAVFVNARLHVSGGALGGGRMVEDSSSIAVLDTAAGVWCDTKSVVTTPRTGRYSADAAGGDASVELTRRCRHAAAAVGDLIFIYGGLRGGVLLDDLLVAEDLAAAETTSAANHAAAAAAAAADIQAGREPGRYAYNDEQTGQPATVTSPDGAVVLGTPVAAPVNGDMYTDISPENAVIQGQRRLSKGVDYLVEASAAEAEAISATLAAVKARQVNGEAEHSPDKEQSSDATPSAKQNSSLIKPDHALSNNSTPPPGVRLHHRAVVVAAETGGALGGMVRQLSIDQFENEGRRVIYGTPESATAARKLLDRQMSINSVPKKVIASLLKPRGWKPPVRRQFFLDCNEIADLCDSAERIFSSEPSVLQLKAPIKIFGDLHGQFGDLMRLFDEYGSPSTAGDIAYIDYLFLGDYVDRGQHSLETITLLLALKVEYPHNVHLIRGNHEAADINALFGFRIECIERMGERDGIWTWHRVNRLFNWLPLAALIEKKIICMHGGIGRSINHVEQIENLQRPITMEAGSVVLMDLLWSDPTENDSVEGLRPNARGPGLVTFGPDRVMEFCNNNDLQLIVRAHECVMDGFERFAQGHLITLFSATNYCGTANNAGAILVLGRDLVVVPKLIHPLPPAITSPETSPEHHLEDTWMQELNANRPPTPTRGRPQSTGSKQAGHHPSEETRKSRGERWKRRRRGRASRWWPRHLIFFSRDAINARGASAQLRLLRGKPQVHASTHCSGAMAAAAAAARQHVLLPARCCRAPVSVSVCRRRGGRGLRLGIGDAHWGMRTRCLLRRQGMLRVRAGMDIASAVEVINDLGFDTLTFLGVTVLVVPAFRVVKASPILGFFCAGVVLNQFGLIRNLTDVKLLSEWGILFLLFEMGLELSLSRLKALARYAFGMGLPQVLLSTLAFTAFELPPNGAIGTKILQFLFDSRPDLVNIRSIDEAIVIGAALSLSSSAFVLQLLAEKGELPTRFGSATLGILLLQDIAVVPLLVILPVLESQNVVEQSVWPMLLAESLRALGGLGLLSLGGKYLIRRIFEFVAESRSSEAFVALCLLTVSGTSLLTQWLGFSDTLGAFLAGAILAETNFRTQIEADIRPFRGLLLGLFFVTTGTSIDMQLLIREWPNVLSLLGGLIAIKTLIITAIGPRVGLTLQESVRIGLLLSQGGEFGFVVFSLANRLGVLPLELNKLLIIVVVLSMALTPLLNEIGRKVAGVIDEKSETKEKPDEMVNYDATEPIVILGFGEMGKVLAKFLSAPLSFGLEKDTEGWPYVAFDLNPAVVKSARKSGFPVLYGDGSRPLVLQSAGVSSPKAVMVMYTGKEKTIEAVNRLRQAFPAVPMYARAQDMSHLLDLKKAGATDVVLENAETSLQLGSILLRGLGVMSDDVSFLSKLVRDSMELQAQEALNNIGKREIDIMKPLEVRVSDMVERNGNGSRMIAQEQSLSLSSRPNIPVIEAPLEGRIPELKVESEDGVKYCLLETTDEDSGGSGASKEMIDQSV</sequence>
<keyword evidence="7" id="KW-0050">Antiport</keyword>
<dbReference type="FunFam" id="2.120.10.80:FF:000139">
    <property type="entry name" value="Serine/threonine-protein phosphatase"/>
    <property type="match status" value="1"/>
</dbReference>
<keyword evidence="11" id="KW-0677">Repeat</keyword>
<keyword evidence="26" id="KW-1185">Reference proteome</keyword>
<evidence type="ECO:0000259" key="24">
    <source>
        <dbReference type="PROSITE" id="PS51201"/>
    </source>
</evidence>
<dbReference type="GO" id="GO:0006813">
    <property type="term" value="P:potassium ion transport"/>
    <property type="evidence" value="ECO:0007669"/>
    <property type="project" value="UniProtKB-KW"/>
</dbReference>
<dbReference type="Pfam" id="PF24681">
    <property type="entry name" value="Kelch_KLHDC2_KLHL20_DRC7"/>
    <property type="match status" value="1"/>
</dbReference>
<comment type="catalytic activity">
    <reaction evidence="21 22">
        <text>O-phospho-L-threonyl-[protein] + H2O = L-threonyl-[protein] + phosphate</text>
        <dbReference type="Rhea" id="RHEA:47004"/>
        <dbReference type="Rhea" id="RHEA-COMP:11060"/>
        <dbReference type="Rhea" id="RHEA-COMP:11605"/>
        <dbReference type="ChEBI" id="CHEBI:15377"/>
        <dbReference type="ChEBI" id="CHEBI:30013"/>
        <dbReference type="ChEBI" id="CHEBI:43474"/>
        <dbReference type="ChEBI" id="CHEBI:61977"/>
        <dbReference type="EC" id="3.1.3.16"/>
    </reaction>
</comment>
<organism evidence="25 26">
    <name type="scientific">Zizania palustris</name>
    <name type="common">Northern wild rice</name>
    <dbReference type="NCBI Taxonomy" id="103762"/>
    <lineage>
        <taxon>Eukaryota</taxon>
        <taxon>Viridiplantae</taxon>
        <taxon>Streptophyta</taxon>
        <taxon>Embryophyta</taxon>
        <taxon>Tracheophyta</taxon>
        <taxon>Spermatophyta</taxon>
        <taxon>Magnoliopsida</taxon>
        <taxon>Liliopsida</taxon>
        <taxon>Poales</taxon>
        <taxon>Poaceae</taxon>
        <taxon>BOP clade</taxon>
        <taxon>Oryzoideae</taxon>
        <taxon>Oryzeae</taxon>
        <taxon>Zizaniinae</taxon>
        <taxon>Zizania</taxon>
    </lineage>
</organism>
<evidence type="ECO:0000256" key="15">
    <source>
        <dbReference type="ARBA" id="ARBA00022989"/>
    </source>
</evidence>
<dbReference type="OrthoDB" id="10361734at2759"/>
<dbReference type="GO" id="GO:0015297">
    <property type="term" value="F:antiporter activity"/>
    <property type="evidence" value="ECO:0007669"/>
    <property type="project" value="UniProtKB-KW"/>
</dbReference>
<keyword evidence="12 22" id="KW-0378">Hydrolase</keyword>
<evidence type="ECO:0000256" key="21">
    <source>
        <dbReference type="ARBA" id="ARBA00048336"/>
    </source>
</evidence>
<dbReference type="FunFam" id="2.120.10.80:FF:000042">
    <property type="entry name" value="Serine/threonine-protein phosphatase"/>
    <property type="match status" value="1"/>
</dbReference>
<evidence type="ECO:0000256" key="5">
    <source>
        <dbReference type="ARBA" id="ARBA00022441"/>
    </source>
</evidence>
<dbReference type="FunFam" id="1.20.1530.20:FF:000011">
    <property type="entry name" value="K(+) efflux antiporter 3, chloroplastic"/>
    <property type="match status" value="1"/>
</dbReference>
<comment type="similarity">
    <text evidence="4">Belongs to the PPP phosphatase family. BSU subfamily.</text>
</comment>
<dbReference type="GO" id="GO:0046872">
    <property type="term" value="F:metal ion binding"/>
    <property type="evidence" value="ECO:0007669"/>
    <property type="project" value="UniProtKB-KW"/>
</dbReference>
<dbReference type="Proteomes" id="UP000729402">
    <property type="component" value="Unassembled WGS sequence"/>
</dbReference>
<dbReference type="Pfam" id="PF00149">
    <property type="entry name" value="Metallophos"/>
    <property type="match status" value="1"/>
</dbReference>
<keyword evidence="18" id="KW-0464">Manganese</keyword>
<evidence type="ECO:0000256" key="16">
    <source>
        <dbReference type="ARBA" id="ARBA00023065"/>
    </source>
</evidence>
<feature type="region of interest" description="Disordered" evidence="23">
    <location>
        <begin position="546"/>
        <end position="590"/>
    </location>
</feature>
<keyword evidence="15" id="KW-1133">Transmembrane helix</keyword>
<evidence type="ECO:0000256" key="23">
    <source>
        <dbReference type="SAM" id="MobiDB-lite"/>
    </source>
</evidence>
<comment type="cofactor">
    <cofactor evidence="1">
        <name>Mn(2+)</name>
        <dbReference type="ChEBI" id="CHEBI:29035"/>
    </cofactor>
</comment>
<dbReference type="InterPro" id="IPR006153">
    <property type="entry name" value="Cation/H_exchanger_TM"/>
</dbReference>
<comment type="subcellular location">
    <subcellularLocation>
        <location evidence="3">Endomembrane system</location>
        <topology evidence="3">Multi-pass membrane protein</topology>
    </subcellularLocation>
    <subcellularLocation>
        <location evidence="2">Nucleus</location>
    </subcellularLocation>
</comment>
<reference evidence="25" key="1">
    <citation type="journal article" date="2021" name="bioRxiv">
        <title>Whole Genome Assembly and Annotation of Northern Wild Rice, Zizania palustris L., Supports a Whole Genome Duplication in the Zizania Genus.</title>
        <authorList>
            <person name="Haas M."/>
            <person name="Kono T."/>
            <person name="Macchietto M."/>
            <person name="Millas R."/>
            <person name="McGilp L."/>
            <person name="Shao M."/>
            <person name="Duquette J."/>
            <person name="Hirsch C.N."/>
            <person name="Kimball J."/>
        </authorList>
    </citation>
    <scope>NUCLEOTIDE SEQUENCE</scope>
    <source>
        <tissue evidence="25">Fresh leaf tissue</tissue>
    </source>
</reference>
<evidence type="ECO:0000256" key="8">
    <source>
        <dbReference type="ARBA" id="ARBA00022538"/>
    </source>
</evidence>
<feature type="domain" description="RCK N-terminal" evidence="24">
    <location>
        <begin position="1565"/>
        <end position="1692"/>
    </location>
</feature>
<evidence type="ECO:0000256" key="9">
    <source>
        <dbReference type="ARBA" id="ARBA00022692"/>
    </source>
</evidence>
<dbReference type="PROSITE" id="PS51201">
    <property type="entry name" value="RCK_N"/>
    <property type="match status" value="1"/>
</dbReference>
<dbReference type="EC" id="3.1.3.16" evidence="22"/>
<evidence type="ECO:0000256" key="7">
    <source>
        <dbReference type="ARBA" id="ARBA00022449"/>
    </source>
</evidence>
<gene>
    <name evidence="25" type="ORF">GUJ93_ZPchr0009g1994</name>
</gene>
<dbReference type="GO" id="GO:0005634">
    <property type="term" value="C:nucleus"/>
    <property type="evidence" value="ECO:0007669"/>
    <property type="project" value="UniProtKB-SubCell"/>
</dbReference>
<dbReference type="PROSITE" id="PS00125">
    <property type="entry name" value="SER_THR_PHOSPHATASE"/>
    <property type="match status" value="1"/>
</dbReference>
<keyword evidence="10" id="KW-0479">Metal-binding</keyword>
<dbReference type="GO" id="GO:0005886">
    <property type="term" value="C:plasma membrane"/>
    <property type="evidence" value="ECO:0007669"/>
    <property type="project" value="UniProtKB-ARBA"/>
</dbReference>
<dbReference type="SMART" id="SM00156">
    <property type="entry name" value="PP2Ac"/>
    <property type="match status" value="1"/>
</dbReference>
<evidence type="ECO:0000256" key="20">
    <source>
        <dbReference type="ARBA" id="ARBA00047761"/>
    </source>
</evidence>
<evidence type="ECO:0000256" key="22">
    <source>
        <dbReference type="RuleBase" id="RU004273"/>
    </source>
</evidence>
<evidence type="ECO:0000313" key="26">
    <source>
        <dbReference type="Proteomes" id="UP000729402"/>
    </source>
</evidence>
<dbReference type="InterPro" id="IPR004843">
    <property type="entry name" value="Calcineurin-like_PHP"/>
</dbReference>
<accession>A0A8J5VLT9</accession>
<keyword evidence="13" id="KW-0904">Protein phosphatase</keyword>
<feature type="region of interest" description="Disordered" evidence="23">
    <location>
        <begin position="981"/>
        <end position="1022"/>
    </location>
</feature>
<dbReference type="GO" id="GO:0004722">
    <property type="term" value="F:protein serine/threonine phosphatase activity"/>
    <property type="evidence" value="ECO:0007669"/>
    <property type="project" value="UniProtKB-EC"/>
</dbReference>
<dbReference type="FunFam" id="3.60.21.10:FF:000008">
    <property type="entry name" value="Serine/threonine-protein phosphatase"/>
    <property type="match status" value="1"/>
</dbReference>
<evidence type="ECO:0000256" key="12">
    <source>
        <dbReference type="ARBA" id="ARBA00022801"/>
    </source>
</evidence>
<feature type="region of interest" description="Disordered" evidence="23">
    <location>
        <begin position="1810"/>
        <end position="1829"/>
    </location>
</feature>
<keyword evidence="17" id="KW-0472">Membrane</keyword>
<evidence type="ECO:0000313" key="25">
    <source>
        <dbReference type="EMBL" id="KAG8049294.1"/>
    </source>
</evidence>
<dbReference type="Pfam" id="PF00999">
    <property type="entry name" value="Na_H_Exchanger"/>
    <property type="match status" value="1"/>
</dbReference>
<evidence type="ECO:0000256" key="2">
    <source>
        <dbReference type="ARBA" id="ARBA00004123"/>
    </source>
</evidence>
<keyword evidence="19" id="KW-0539">Nucleus</keyword>
<evidence type="ECO:0000256" key="6">
    <source>
        <dbReference type="ARBA" id="ARBA00022448"/>
    </source>
</evidence>
<keyword evidence="8" id="KW-0633">Potassium transport</keyword>
<dbReference type="Pfam" id="PF02254">
    <property type="entry name" value="TrkA_N"/>
    <property type="match status" value="1"/>
</dbReference>
<evidence type="ECO:0000256" key="3">
    <source>
        <dbReference type="ARBA" id="ARBA00004127"/>
    </source>
</evidence>
<dbReference type="GO" id="GO:1902600">
    <property type="term" value="P:proton transmembrane transport"/>
    <property type="evidence" value="ECO:0007669"/>
    <property type="project" value="InterPro"/>
</dbReference>
<comment type="caution">
    <text evidence="25">The sequence shown here is derived from an EMBL/GenBank/DDBJ whole genome shotgun (WGS) entry which is preliminary data.</text>
</comment>
<dbReference type="PANTHER" id="PTHR46422">
    <property type="entry name" value="SERINE/THREONINE-PROTEIN PHOSPHATASE BSL3"/>
    <property type="match status" value="1"/>
</dbReference>
<evidence type="ECO:0000256" key="19">
    <source>
        <dbReference type="ARBA" id="ARBA00023242"/>
    </source>
</evidence>
<dbReference type="PANTHER" id="PTHR46422:SF13">
    <property type="entry name" value="SERINE_THREONINE-PROTEIN PHOSPHATASE BSL2 HOMOLOG"/>
    <property type="match status" value="1"/>
</dbReference>
<dbReference type="InterPro" id="IPR003148">
    <property type="entry name" value="RCK_N"/>
</dbReference>
<feature type="compositionally biased region" description="Basic and acidic residues" evidence="23">
    <location>
        <begin position="550"/>
        <end position="560"/>
    </location>
</feature>
<proteinExistence type="inferred from homology"/>
<evidence type="ECO:0000256" key="14">
    <source>
        <dbReference type="ARBA" id="ARBA00022958"/>
    </source>
</evidence>
<evidence type="ECO:0000256" key="10">
    <source>
        <dbReference type="ARBA" id="ARBA00022723"/>
    </source>
</evidence>
<dbReference type="CDD" id="cd07419">
    <property type="entry name" value="MPP_Bsu1_C"/>
    <property type="match status" value="1"/>
</dbReference>
<dbReference type="InterPro" id="IPR041758">
    <property type="entry name" value="MPP_BSL_C"/>
</dbReference>
<reference evidence="25" key="2">
    <citation type="submission" date="2021-02" db="EMBL/GenBank/DDBJ databases">
        <authorList>
            <person name="Kimball J.A."/>
            <person name="Haas M.W."/>
            <person name="Macchietto M."/>
            <person name="Kono T."/>
            <person name="Duquette J."/>
            <person name="Shao M."/>
        </authorList>
    </citation>
    <scope>NUCLEOTIDE SEQUENCE</scope>
    <source>
        <tissue evidence="25">Fresh leaf tissue</tissue>
    </source>
</reference>
<protein>
    <recommendedName>
        <fullName evidence="22">Serine/threonine-protein phosphatase</fullName>
        <ecNumber evidence="22">3.1.3.16</ecNumber>
    </recommendedName>
</protein>
<evidence type="ECO:0000256" key="4">
    <source>
        <dbReference type="ARBA" id="ARBA00005671"/>
    </source>
</evidence>
<evidence type="ECO:0000256" key="11">
    <source>
        <dbReference type="ARBA" id="ARBA00022737"/>
    </source>
</evidence>
<dbReference type="EMBL" id="JAAALK010000289">
    <property type="protein sequence ID" value="KAG8049294.1"/>
    <property type="molecule type" value="Genomic_DNA"/>
</dbReference>
<evidence type="ECO:0000256" key="17">
    <source>
        <dbReference type="ARBA" id="ARBA00023136"/>
    </source>
</evidence>
<dbReference type="GO" id="GO:0012505">
    <property type="term" value="C:endomembrane system"/>
    <property type="evidence" value="ECO:0007669"/>
    <property type="project" value="UniProtKB-SubCell"/>
</dbReference>
<keyword evidence="5" id="KW-0880">Kelch repeat</keyword>
<evidence type="ECO:0000256" key="18">
    <source>
        <dbReference type="ARBA" id="ARBA00023211"/>
    </source>
</evidence>
<name>A0A8J5VLT9_ZIZPA</name>
<dbReference type="FunFam" id="3.40.50.720:FF:000036">
    <property type="entry name" value="Glutathione-regulated potassium-efflux system protein KefB"/>
    <property type="match status" value="1"/>
</dbReference>
<keyword evidence="16" id="KW-0406">Ion transport</keyword>
<dbReference type="InterPro" id="IPR006186">
    <property type="entry name" value="Ser/Thr-sp_prot-phosphatase"/>
</dbReference>
<feature type="compositionally biased region" description="Low complexity" evidence="23">
    <location>
        <begin position="26"/>
        <end position="42"/>
    </location>
</feature>
<evidence type="ECO:0000256" key="1">
    <source>
        <dbReference type="ARBA" id="ARBA00001936"/>
    </source>
</evidence>